<feature type="transmembrane region" description="Helical" evidence="2">
    <location>
        <begin position="20"/>
        <end position="40"/>
    </location>
</feature>
<reference evidence="3" key="1">
    <citation type="submission" date="2014-05" db="EMBL/GenBank/DDBJ databases">
        <title>The transcriptome of the halophilic microalga Tetraselmis sp. GSL018 isolated from the Great Salt Lake, Utah.</title>
        <authorList>
            <person name="Jinkerson R.E."/>
            <person name="D'Adamo S."/>
            <person name="Posewitz M.C."/>
        </authorList>
    </citation>
    <scope>NUCLEOTIDE SEQUENCE</scope>
    <source>
        <strain evidence="3">GSL018</strain>
    </source>
</reference>
<name>A0A061R4L0_9CHLO</name>
<evidence type="ECO:0000256" key="2">
    <source>
        <dbReference type="SAM" id="Phobius"/>
    </source>
</evidence>
<evidence type="ECO:0000313" key="3">
    <source>
        <dbReference type="EMBL" id="JAC65654.1"/>
    </source>
</evidence>
<dbReference type="AlphaFoldDB" id="A0A061R4L0"/>
<keyword evidence="2" id="KW-0812">Transmembrane</keyword>
<protein>
    <submittedName>
        <fullName evidence="3">Uncharacterized protein</fullName>
    </submittedName>
</protein>
<keyword evidence="2" id="KW-1133">Transmembrane helix</keyword>
<gene>
    <name evidence="3" type="ORF">TSPGSL018_15568</name>
</gene>
<accession>A0A061R4L0</accession>
<evidence type="ECO:0000256" key="1">
    <source>
        <dbReference type="SAM" id="MobiDB-lite"/>
    </source>
</evidence>
<feature type="region of interest" description="Disordered" evidence="1">
    <location>
        <begin position="84"/>
        <end position="103"/>
    </location>
</feature>
<proteinExistence type="predicted"/>
<organism evidence="3">
    <name type="scientific">Tetraselmis sp. GSL018</name>
    <dbReference type="NCBI Taxonomy" id="582737"/>
    <lineage>
        <taxon>Eukaryota</taxon>
        <taxon>Viridiplantae</taxon>
        <taxon>Chlorophyta</taxon>
        <taxon>core chlorophytes</taxon>
        <taxon>Chlorodendrophyceae</taxon>
        <taxon>Chlorodendrales</taxon>
        <taxon>Chlorodendraceae</taxon>
        <taxon>Tetraselmis</taxon>
    </lineage>
</organism>
<dbReference type="EMBL" id="GBEZ01021068">
    <property type="protein sequence ID" value="JAC65654.1"/>
    <property type="molecule type" value="Transcribed_RNA"/>
</dbReference>
<keyword evidence="2" id="KW-0472">Membrane</keyword>
<sequence>MALAEDILYGAISGGVNKSTAILLNGIFLALFGSILALLIHCWSKASSVVPHLFVLLALFVGLACGTNWLISSVGLAEVAEQRRELFPEERSRDSADSPKKDN</sequence>
<feature type="transmembrane region" description="Helical" evidence="2">
    <location>
        <begin position="52"/>
        <end position="71"/>
    </location>
</feature>